<dbReference type="CDD" id="cd03220">
    <property type="entry name" value="ABC_KpsT_Wzt"/>
    <property type="match status" value="1"/>
</dbReference>
<dbReference type="EMBL" id="NPKI01000025">
    <property type="protein sequence ID" value="PAQ00526.1"/>
    <property type="molecule type" value="Genomic_DNA"/>
</dbReference>
<dbReference type="Proteomes" id="UP000216215">
    <property type="component" value="Unassembled WGS sequence"/>
</dbReference>
<dbReference type="InterPro" id="IPR029439">
    <property type="entry name" value="Wzt_C"/>
</dbReference>
<dbReference type="Pfam" id="PF14524">
    <property type="entry name" value="Wzt_C"/>
    <property type="match status" value="1"/>
</dbReference>
<evidence type="ECO:0000259" key="5">
    <source>
        <dbReference type="PROSITE" id="PS50893"/>
    </source>
</evidence>
<dbReference type="PANTHER" id="PTHR46743">
    <property type="entry name" value="TEICHOIC ACIDS EXPORT ATP-BINDING PROTEIN TAGH"/>
    <property type="match status" value="1"/>
</dbReference>
<dbReference type="InterPro" id="IPR050683">
    <property type="entry name" value="Bact_Polysacc_Export_ATP-bd"/>
</dbReference>
<dbReference type="InterPro" id="IPR003593">
    <property type="entry name" value="AAA+_ATPase"/>
</dbReference>
<sequence>MFSDKSGVEGGDHGSDVAIRVRDVSKHYVMFERPEDRFKQMVVPRLERLVGRPPRRYFRDFAALSGVSFEIGHGETVGIIGRNGSGKSTLLQIVCGTLQPTSGSVEVNGRVAALLELGAGFNPEFTGRENVFLNASILGVPHKEMEWRFDDIARFADIGPFIDQPVRTYSSGMYVRLAFATAINVDPDILVVDEALAVGDEAFQRKCFTRIEQIKDRGGTILFVSHGASTIVQLCTRAMLIDAGEKIFEGPAKAVVNQYQRLVNASTQAAGEVRAAIVGMPDLNPAQTGILVQQTTPAADGDEITTDSLPNSGQEAGPSLPQIQDQVQMVKYAEHFDPTLVSQSVIHLEERGARIRDIRILTFAGERVNTLQLGKRYVFEYFVDFSAEANNVGFGMFIKLLNGVGLGGANSNRTPGSQLRSVSKTTTRHVRFEFDCRFLPGTYVANCEVTGTVAGETYTMHRVVDAELFRVSPEPDLLAIGYLNLEPMLTVSYEDDVAERTQKNAGTSFD</sequence>
<dbReference type="InterPro" id="IPR003439">
    <property type="entry name" value="ABC_transporter-like_ATP-bd"/>
</dbReference>
<comment type="caution">
    <text evidence="6">The sequence shown here is derived from an EMBL/GenBank/DDBJ whole genome shotgun (WGS) entry which is preliminary data.</text>
</comment>
<dbReference type="PROSITE" id="PS50893">
    <property type="entry name" value="ABC_TRANSPORTER_2"/>
    <property type="match status" value="1"/>
</dbReference>
<keyword evidence="7" id="KW-1185">Reference proteome</keyword>
<dbReference type="RefSeq" id="WP_095486111.1">
    <property type="nucleotide sequence ID" value="NZ_CP088151.1"/>
</dbReference>
<reference evidence="7" key="1">
    <citation type="submission" date="2017-08" db="EMBL/GenBank/DDBJ databases">
        <title>Mesorhizobium wenxinae sp. nov., a novel rhizobial species isolated from root nodules of chickpea (Cicer arietinum L.).</title>
        <authorList>
            <person name="Zhang J."/>
        </authorList>
    </citation>
    <scope>NUCLEOTIDE SEQUENCE [LARGE SCALE GENOMIC DNA]</scope>
    <source>
        <strain evidence="7">USDA 3392</strain>
    </source>
</reference>
<dbReference type="GO" id="GO:0140359">
    <property type="term" value="F:ABC-type transporter activity"/>
    <property type="evidence" value="ECO:0007669"/>
    <property type="project" value="InterPro"/>
</dbReference>
<comment type="similarity">
    <text evidence="1">Belongs to the ABC transporter superfamily.</text>
</comment>
<gene>
    <name evidence="6" type="ORF">CIT25_19255</name>
</gene>
<keyword evidence="2" id="KW-0813">Transport</keyword>
<feature type="domain" description="ABC transporter" evidence="5">
    <location>
        <begin position="19"/>
        <end position="268"/>
    </location>
</feature>
<name>A0AB36R7K1_9HYPH</name>
<dbReference type="InterPro" id="IPR015860">
    <property type="entry name" value="ABC_transpr_TagH-like"/>
</dbReference>
<dbReference type="SUPFAM" id="SSF52540">
    <property type="entry name" value="P-loop containing nucleoside triphosphate hydrolases"/>
    <property type="match status" value="1"/>
</dbReference>
<keyword evidence="4" id="KW-0067">ATP-binding</keyword>
<dbReference type="GO" id="GO:0016020">
    <property type="term" value="C:membrane"/>
    <property type="evidence" value="ECO:0007669"/>
    <property type="project" value="InterPro"/>
</dbReference>
<dbReference type="PANTHER" id="PTHR46743:SF2">
    <property type="entry name" value="TEICHOIC ACIDS EXPORT ATP-BINDING PROTEIN TAGH"/>
    <property type="match status" value="1"/>
</dbReference>
<accession>A0AB36R7K1</accession>
<dbReference type="GO" id="GO:0016887">
    <property type="term" value="F:ATP hydrolysis activity"/>
    <property type="evidence" value="ECO:0007669"/>
    <property type="project" value="InterPro"/>
</dbReference>
<evidence type="ECO:0000313" key="6">
    <source>
        <dbReference type="EMBL" id="PAQ00526.1"/>
    </source>
</evidence>
<dbReference type="GO" id="GO:0005524">
    <property type="term" value="F:ATP binding"/>
    <property type="evidence" value="ECO:0007669"/>
    <property type="project" value="UniProtKB-KW"/>
</dbReference>
<dbReference type="Gene3D" id="3.40.50.300">
    <property type="entry name" value="P-loop containing nucleotide triphosphate hydrolases"/>
    <property type="match status" value="1"/>
</dbReference>
<evidence type="ECO:0000256" key="1">
    <source>
        <dbReference type="ARBA" id="ARBA00005417"/>
    </source>
</evidence>
<dbReference type="InterPro" id="IPR027417">
    <property type="entry name" value="P-loop_NTPase"/>
</dbReference>
<dbReference type="SMART" id="SM00382">
    <property type="entry name" value="AAA"/>
    <property type="match status" value="1"/>
</dbReference>
<protein>
    <recommendedName>
        <fullName evidence="5">ABC transporter domain-containing protein</fullName>
    </recommendedName>
</protein>
<evidence type="ECO:0000256" key="2">
    <source>
        <dbReference type="ARBA" id="ARBA00022448"/>
    </source>
</evidence>
<proteinExistence type="inferred from homology"/>
<evidence type="ECO:0000313" key="7">
    <source>
        <dbReference type="Proteomes" id="UP000216215"/>
    </source>
</evidence>
<evidence type="ECO:0000256" key="4">
    <source>
        <dbReference type="ARBA" id="ARBA00022840"/>
    </source>
</evidence>
<dbReference type="Pfam" id="PF00005">
    <property type="entry name" value="ABC_tran"/>
    <property type="match status" value="1"/>
</dbReference>
<dbReference type="AlphaFoldDB" id="A0AB36R7K1"/>
<keyword evidence="3" id="KW-0547">Nucleotide-binding</keyword>
<evidence type="ECO:0000256" key="3">
    <source>
        <dbReference type="ARBA" id="ARBA00022741"/>
    </source>
</evidence>
<dbReference type="CDD" id="cd10147">
    <property type="entry name" value="Wzt_C-like"/>
    <property type="match status" value="1"/>
</dbReference>
<dbReference type="Gene3D" id="2.70.50.60">
    <property type="entry name" value="abc- transporter (atp binding component) like domain"/>
    <property type="match status" value="1"/>
</dbReference>
<organism evidence="6 7">
    <name type="scientific">Mesorhizobium mediterraneum</name>
    <dbReference type="NCBI Taxonomy" id="43617"/>
    <lineage>
        <taxon>Bacteria</taxon>
        <taxon>Pseudomonadati</taxon>
        <taxon>Pseudomonadota</taxon>
        <taxon>Alphaproteobacteria</taxon>
        <taxon>Hyphomicrobiales</taxon>
        <taxon>Phyllobacteriaceae</taxon>
        <taxon>Mesorhizobium</taxon>
    </lineage>
</organism>